<dbReference type="NCBIfam" id="TIGR03083">
    <property type="entry name" value="maleylpyruvate isomerase family mycothiol-dependent enzyme"/>
    <property type="match status" value="1"/>
</dbReference>
<dbReference type="PANTHER" id="PTHR40758:SF1">
    <property type="entry name" value="CONSERVED PROTEIN"/>
    <property type="match status" value="1"/>
</dbReference>
<evidence type="ECO:0008006" key="4">
    <source>
        <dbReference type="Google" id="ProtNLM"/>
    </source>
</evidence>
<feature type="domain" description="MDMPI C-terminal" evidence="1">
    <location>
        <begin position="159"/>
        <end position="253"/>
    </location>
</feature>
<dbReference type="Pfam" id="PF07398">
    <property type="entry name" value="MDMPI_C"/>
    <property type="match status" value="1"/>
</dbReference>
<dbReference type="GO" id="GO:0046872">
    <property type="term" value="F:metal ion binding"/>
    <property type="evidence" value="ECO:0007669"/>
    <property type="project" value="InterPro"/>
</dbReference>
<dbReference type="PANTHER" id="PTHR40758">
    <property type="entry name" value="CONSERVED PROTEIN"/>
    <property type="match status" value="1"/>
</dbReference>
<dbReference type="Gene3D" id="1.20.120.450">
    <property type="entry name" value="dinb family like domain"/>
    <property type="match status" value="1"/>
</dbReference>
<dbReference type="InterPro" id="IPR010872">
    <property type="entry name" value="MDMPI_C-term_domain"/>
</dbReference>
<dbReference type="AlphaFoldDB" id="A0A6J4L158"/>
<name>A0A6J4L158_9ACTN</name>
<evidence type="ECO:0000313" key="3">
    <source>
        <dbReference type="EMBL" id="CAA9321261.1"/>
    </source>
</evidence>
<gene>
    <name evidence="3" type="ORF">AVDCRST_MAG46-845</name>
</gene>
<sequence length="264" mass="28673">MTDTSLGPRPWEQPLDRTGWLPWNTYIDLLKADAARLREVADQGLGQPVPSCPGWSVGDAVAHTGEVYHHKVTCTRLQAAPDPWPPPEFAEREPRELFDDGLGQLLDLFATSGPEAQSRTWWPPDQSVGFWIRRMALETAVHRVDVELGHGVPTTVDADLALDGIDELLVMMISGDDWAEHGTSEPVDATVRITAPGRSWTVQADADAILVHRSAVGEPAVELAGEASEVFLWLWGRAGPAPLAVTGDASAAEALRRRIAEATV</sequence>
<reference evidence="3" key="1">
    <citation type="submission" date="2020-02" db="EMBL/GenBank/DDBJ databases">
        <authorList>
            <person name="Meier V. D."/>
        </authorList>
    </citation>
    <scope>NUCLEOTIDE SEQUENCE</scope>
    <source>
        <strain evidence="3">AVDCRST_MAG46</strain>
    </source>
</reference>
<evidence type="ECO:0000259" key="1">
    <source>
        <dbReference type="Pfam" id="PF07398"/>
    </source>
</evidence>
<dbReference type="InterPro" id="IPR024344">
    <property type="entry name" value="MDMPI_metal-binding"/>
</dbReference>
<organism evidence="3">
    <name type="scientific">uncultured Nocardioidaceae bacterium</name>
    <dbReference type="NCBI Taxonomy" id="253824"/>
    <lineage>
        <taxon>Bacteria</taxon>
        <taxon>Bacillati</taxon>
        <taxon>Actinomycetota</taxon>
        <taxon>Actinomycetes</taxon>
        <taxon>Propionibacteriales</taxon>
        <taxon>Nocardioidaceae</taxon>
        <taxon>environmental samples</taxon>
    </lineage>
</organism>
<dbReference type="SUPFAM" id="SSF109854">
    <property type="entry name" value="DinB/YfiT-like putative metalloenzymes"/>
    <property type="match status" value="1"/>
</dbReference>
<protein>
    <recommendedName>
        <fullName evidence="4">Mycothiol-dependent maleylpyruvate isomerase metal-binding domain-containing protein</fullName>
    </recommendedName>
</protein>
<proteinExistence type="predicted"/>
<feature type="domain" description="Mycothiol-dependent maleylpyruvate isomerase metal-binding" evidence="2">
    <location>
        <begin position="34"/>
        <end position="147"/>
    </location>
</feature>
<dbReference type="InterPro" id="IPR034660">
    <property type="entry name" value="DinB/YfiT-like"/>
</dbReference>
<evidence type="ECO:0000259" key="2">
    <source>
        <dbReference type="Pfam" id="PF11716"/>
    </source>
</evidence>
<dbReference type="Pfam" id="PF11716">
    <property type="entry name" value="MDMPI_N"/>
    <property type="match status" value="1"/>
</dbReference>
<dbReference type="EMBL" id="CADCUD010000060">
    <property type="protein sequence ID" value="CAA9321261.1"/>
    <property type="molecule type" value="Genomic_DNA"/>
</dbReference>
<accession>A0A6J4L158</accession>
<dbReference type="GO" id="GO:0005886">
    <property type="term" value="C:plasma membrane"/>
    <property type="evidence" value="ECO:0007669"/>
    <property type="project" value="TreeGrafter"/>
</dbReference>
<dbReference type="InterPro" id="IPR017517">
    <property type="entry name" value="Maleyloyr_isom"/>
</dbReference>